<reference evidence="2 3" key="1">
    <citation type="submission" date="2016-07" db="EMBL/GenBank/DDBJ databases">
        <title>Pervasive Adenine N6-methylation of Active Genes in Fungi.</title>
        <authorList>
            <consortium name="DOE Joint Genome Institute"/>
            <person name="Mondo S.J."/>
            <person name="Dannebaum R.O."/>
            <person name="Kuo R.C."/>
            <person name="Labutti K."/>
            <person name="Haridas S."/>
            <person name="Kuo A."/>
            <person name="Salamov A."/>
            <person name="Ahrendt S.R."/>
            <person name="Lipzen A."/>
            <person name="Sullivan W."/>
            <person name="Andreopoulos W.B."/>
            <person name="Clum A."/>
            <person name="Lindquist E."/>
            <person name="Daum C."/>
            <person name="Ramamoorthy G.K."/>
            <person name="Gryganskyi A."/>
            <person name="Culley D."/>
            <person name="Magnuson J.K."/>
            <person name="James T.Y."/>
            <person name="O'Malley M.A."/>
            <person name="Stajich J.E."/>
            <person name="Spatafora J.W."/>
            <person name="Visel A."/>
            <person name="Grigoriev I.V."/>
        </authorList>
    </citation>
    <scope>NUCLEOTIDE SEQUENCE [LARGE SCALE GENOMIC DNA]</scope>
    <source>
        <strain evidence="2 3">CBS 931.73</strain>
    </source>
</reference>
<dbReference type="EMBL" id="MCFE01000106">
    <property type="protein sequence ID" value="ORX98852.1"/>
    <property type="molecule type" value="Genomic_DNA"/>
</dbReference>
<feature type="region of interest" description="Disordered" evidence="1">
    <location>
        <begin position="133"/>
        <end position="158"/>
    </location>
</feature>
<comment type="caution">
    <text evidence="2">The sequence shown here is derived from an EMBL/GenBank/DDBJ whole genome shotgun (WGS) entry which is preliminary data.</text>
</comment>
<dbReference type="AlphaFoldDB" id="A0A1Y1YLH9"/>
<feature type="region of interest" description="Disordered" evidence="1">
    <location>
        <begin position="1"/>
        <end position="22"/>
    </location>
</feature>
<gene>
    <name evidence="2" type="ORF">K493DRAFT_313479</name>
</gene>
<evidence type="ECO:0000313" key="2">
    <source>
        <dbReference type="EMBL" id="ORX98852.1"/>
    </source>
</evidence>
<accession>A0A1Y1YLH9</accession>
<proteinExistence type="predicted"/>
<sequence>MDSKYSLPTDLHHSPTSPDASFSTTLAPILASGQVSDNACTYLPPPSSFSRTSMDSAFKSQLPSVATETESNPLVTQHPIQRPTANPSIKRSDMEGTIPEYKSTLKPPSDVETSVSSTDKFCRLALGSRENVGSLGAKEHESPPGPADNARSILISTW</sequence>
<feature type="region of interest" description="Disordered" evidence="1">
    <location>
        <begin position="60"/>
        <end position="116"/>
    </location>
</feature>
<organism evidence="2 3">
    <name type="scientific">Basidiobolus meristosporus CBS 931.73</name>
    <dbReference type="NCBI Taxonomy" id="1314790"/>
    <lineage>
        <taxon>Eukaryota</taxon>
        <taxon>Fungi</taxon>
        <taxon>Fungi incertae sedis</taxon>
        <taxon>Zoopagomycota</taxon>
        <taxon>Entomophthoromycotina</taxon>
        <taxon>Basidiobolomycetes</taxon>
        <taxon>Basidiobolales</taxon>
        <taxon>Basidiobolaceae</taxon>
        <taxon>Basidiobolus</taxon>
    </lineage>
</organism>
<name>A0A1Y1YLH9_9FUNG</name>
<feature type="compositionally biased region" description="Polar residues" evidence="1">
    <location>
        <begin position="60"/>
        <end position="89"/>
    </location>
</feature>
<evidence type="ECO:0000256" key="1">
    <source>
        <dbReference type="SAM" id="MobiDB-lite"/>
    </source>
</evidence>
<dbReference type="Proteomes" id="UP000193498">
    <property type="component" value="Unassembled WGS sequence"/>
</dbReference>
<protein>
    <submittedName>
        <fullName evidence="2">Uncharacterized protein</fullName>
    </submittedName>
</protein>
<keyword evidence="3" id="KW-1185">Reference proteome</keyword>
<dbReference type="InParanoid" id="A0A1Y1YLH9"/>
<evidence type="ECO:0000313" key="3">
    <source>
        <dbReference type="Proteomes" id="UP000193498"/>
    </source>
</evidence>